<dbReference type="EMBL" id="JAAAUY010000300">
    <property type="protein sequence ID" value="KAF9331812.1"/>
    <property type="molecule type" value="Genomic_DNA"/>
</dbReference>
<name>A0A9P5SN55_9FUNG</name>
<accession>A0A9P5SN55</accession>
<sequence>MPADTTVDIVLVDANTNQKLFSLKRFVPFSRGAAQVWVPRVVPEGVSFVLVLELYHGRSQEQVSSALPPPTASSPKSPSIVRRSDINISSGASRKHARDGGANSSHGSRSPSSDNSRDMYENDYYSPASEDRPLDFLPDEMRQEYPNVRQPLELKHTFGLHQKVYTLTPYTLEWKLPPRVVELLDYSKTLAELRRVASAKAASRLPSKVYMSKLVVELVKGQSLEAAAVLARDVPAETRFLYLRIQDRVPQDFYRLRVRMVVVEYSALSLGAASRADGVNDRVQGGKTQILEGGAFPNGGKVVDRFEAITRRFWVTEGAL</sequence>
<evidence type="ECO:0000313" key="3">
    <source>
        <dbReference type="Proteomes" id="UP000696485"/>
    </source>
</evidence>
<reference evidence="2" key="1">
    <citation type="journal article" date="2020" name="Fungal Divers.">
        <title>Resolving the Mortierellaceae phylogeny through synthesis of multi-gene phylogenetics and phylogenomics.</title>
        <authorList>
            <person name="Vandepol N."/>
            <person name="Liber J."/>
            <person name="Desiro A."/>
            <person name="Na H."/>
            <person name="Kennedy M."/>
            <person name="Barry K."/>
            <person name="Grigoriev I.V."/>
            <person name="Miller A.N."/>
            <person name="O'Donnell K."/>
            <person name="Stajich J.E."/>
            <person name="Bonito G."/>
        </authorList>
    </citation>
    <scope>NUCLEOTIDE SEQUENCE</scope>
    <source>
        <strain evidence="2">NVP1</strain>
    </source>
</reference>
<dbReference type="Proteomes" id="UP000696485">
    <property type="component" value="Unassembled WGS sequence"/>
</dbReference>
<dbReference type="AlphaFoldDB" id="A0A9P5SN55"/>
<organism evidence="2 3">
    <name type="scientific">Podila minutissima</name>
    <dbReference type="NCBI Taxonomy" id="64525"/>
    <lineage>
        <taxon>Eukaryota</taxon>
        <taxon>Fungi</taxon>
        <taxon>Fungi incertae sedis</taxon>
        <taxon>Mucoromycota</taxon>
        <taxon>Mortierellomycotina</taxon>
        <taxon>Mortierellomycetes</taxon>
        <taxon>Mortierellales</taxon>
        <taxon>Mortierellaceae</taxon>
        <taxon>Podila</taxon>
    </lineage>
</organism>
<feature type="region of interest" description="Disordered" evidence="1">
    <location>
        <begin position="61"/>
        <end position="135"/>
    </location>
</feature>
<feature type="compositionally biased region" description="Polar residues" evidence="1">
    <location>
        <begin position="102"/>
        <end position="114"/>
    </location>
</feature>
<keyword evidence="3" id="KW-1185">Reference proteome</keyword>
<evidence type="ECO:0000256" key="1">
    <source>
        <dbReference type="SAM" id="MobiDB-lite"/>
    </source>
</evidence>
<comment type="caution">
    <text evidence="2">The sequence shown here is derived from an EMBL/GenBank/DDBJ whole genome shotgun (WGS) entry which is preliminary data.</text>
</comment>
<gene>
    <name evidence="2" type="ORF">BG006_005361</name>
</gene>
<proteinExistence type="predicted"/>
<evidence type="ECO:0000313" key="2">
    <source>
        <dbReference type="EMBL" id="KAF9331812.1"/>
    </source>
</evidence>
<protein>
    <submittedName>
        <fullName evidence="2">Uncharacterized protein</fullName>
    </submittedName>
</protein>